<proteinExistence type="predicted"/>
<dbReference type="PANTHER" id="PTHR10270">
    <property type="entry name" value="SOX TRANSCRIPTION FACTOR"/>
    <property type="match status" value="1"/>
</dbReference>
<evidence type="ECO:0000256" key="1">
    <source>
        <dbReference type="ARBA" id="ARBA00023125"/>
    </source>
</evidence>
<feature type="compositionally biased region" description="Polar residues" evidence="3">
    <location>
        <begin position="8"/>
        <end position="21"/>
    </location>
</feature>
<dbReference type="InterPro" id="IPR009071">
    <property type="entry name" value="HMG_box_dom"/>
</dbReference>
<keyword evidence="5" id="KW-1185">Reference proteome</keyword>
<keyword evidence="2" id="KW-0539">Nucleus</keyword>
<dbReference type="InterPro" id="IPR050140">
    <property type="entry name" value="SRY-related_HMG-box_TF-like"/>
</dbReference>
<evidence type="ECO:0000313" key="6">
    <source>
        <dbReference type="WBParaSite" id="ALUE_0001931801-mRNA-1"/>
    </source>
</evidence>
<keyword evidence="1 2" id="KW-0238">DNA-binding</keyword>
<feature type="DNA-binding region" description="HMG box" evidence="2">
    <location>
        <begin position="116"/>
        <end position="184"/>
    </location>
</feature>
<dbReference type="Proteomes" id="UP000036681">
    <property type="component" value="Unplaced"/>
</dbReference>
<accession>A0A0M3IKP1</accession>
<organism evidence="5 6">
    <name type="scientific">Ascaris lumbricoides</name>
    <name type="common">Giant roundworm</name>
    <dbReference type="NCBI Taxonomy" id="6252"/>
    <lineage>
        <taxon>Eukaryota</taxon>
        <taxon>Metazoa</taxon>
        <taxon>Ecdysozoa</taxon>
        <taxon>Nematoda</taxon>
        <taxon>Chromadorea</taxon>
        <taxon>Rhabditida</taxon>
        <taxon>Spirurina</taxon>
        <taxon>Ascaridomorpha</taxon>
        <taxon>Ascaridoidea</taxon>
        <taxon>Ascarididae</taxon>
        <taxon>Ascaris</taxon>
    </lineage>
</organism>
<feature type="region of interest" description="Disordered" evidence="3">
    <location>
        <begin position="188"/>
        <end position="252"/>
    </location>
</feature>
<feature type="compositionally biased region" description="Low complexity" evidence="3">
    <location>
        <begin position="30"/>
        <end position="50"/>
    </location>
</feature>
<reference evidence="6" key="1">
    <citation type="submission" date="2017-02" db="UniProtKB">
        <authorList>
            <consortium name="WormBaseParasite"/>
        </authorList>
    </citation>
    <scope>IDENTIFICATION</scope>
</reference>
<dbReference type="SMART" id="SM00398">
    <property type="entry name" value="HMG"/>
    <property type="match status" value="1"/>
</dbReference>
<feature type="domain" description="HMG box" evidence="4">
    <location>
        <begin position="116"/>
        <end position="184"/>
    </location>
</feature>
<feature type="region of interest" description="Disordered" evidence="3">
    <location>
        <begin position="1"/>
        <end position="93"/>
    </location>
</feature>
<dbReference type="InterPro" id="IPR036910">
    <property type="entry name" value="HMG_box_dom_sf"/>
</dbReference>
<dbReference type="GO" id="GO:0001228">
    <property type="term" value="F:DNA-binding transcription activator activity, RNA polymerase II-specific"/>
    <property type="evidence" value="ECO:0007669"/>
    <property type="project" value="TreeGrafter"/>
</dbReference>
<evidence type="ECO:0000256" key="3">
    <source>
        <dbReference type="SAM" id="MobiDB-lite"/>
    </source>
</evidence>
<evidence type="ECO:0000256" key="2">
    <source>
        <dbReference type="PROSITE-ProRule" id="PRU00267"/>
    </source>
</evidence>
<dbReference type="SUPFAM" id="SSF47095">
    <property type="entry name" value="HMG-box"/>
    <property type="match status" value="1"/>
</dbReference>
<evidence type="ECO:0000313" key="5">
    <source>
        <dbReference type="Proteomes" id="UP000036681"/>
    </source>
</evidence>
<feature type="compositionally biased region" description="Polar residues" evidence="3">
    <location>
        <begin position="73"/>
        <end position="91"/>
    </location>
</feature>
<feature type="compositionally biased region" description="Polar residues" evidence="3">
    <location>
        <begin position="213"/>
        <end position="252"/>
    </location>
</feature>
<dbReference type="GO" id="GO:0005634">
    <property type="term" value="C:nucleus"/>
    <property type="evidence" value="ECO:0007669"/>
    <property type="project" value="UniProtKB-UniRule"/>
</dbReference>
<sequence>MSMDESRGSTPSVDDNSSYTEMSMDESRGSTPSVDVSDSPSPAPSSSQTPTHPGYTNGYQNGSTDFCGLGSPGPQNHLSTHMQAHPIQSRSPAGMHVASPLGMMLLFMCPNDHQFIKRPLNAYMIWTVQERKKILAKDPKMKMNDVSRLMGEKWKTLSDKEKRPFFEMSKQSKLEHKKALKDNPNLIYHPQRKKPLKGVLKGGDASPSMDIASGTSLSNAIAQPPTLQSATRPRPNGYSNSPYQQSGSQSQVLAPTPGTVLVAQALGVRTPLHVQSTTQQGTPISFTFHTPQTQSTMQQRSAHTSAQYSTNATQHNGVIQQGAPASMHQMLDLYYTSLCQPAFPEPGETNTMAPPQYYLDQYQQLHYQAVANQHYGHQTMTAGHASYQAI</sequence>
<dbReference type="Pfam" id="PF00505">
    <property type="entry name" value="HMG_box"/>
    <property type="match status" value="1"/>
</dbReference>
<dbReference type="GO" id="GO:0030154">
    <property type="term" value="P:cell differentiation"/>
    <property type="evidence" value="ECO:0007669"/>
    <property type="project" value="TreeGrafter"/>
</dbReference>
<dbReference type="GO" id="GO:0000978">
    <property type="term" value="F:RNA polymerase II cis-regulatory region sequence-specific DNA binding"/>
    <property type="evidence" value="ECO:0007669"/>
    <property type="project" value="TreeGrafter"/>
</dbReference>
<dbReference type="AlphaFoldDB" id="A0A0M3IKP1"/>
<evidence type="ECO:0000259" key="4">
    <source>
        <dbReference type="PROSITE" id="PS50118"/>
    </source>
</evidence>
<name>A0A0M3IKP1_ASCLU</name>
<dbReference type="PROSITE" id="PS50118">
    <property type="entry name" value="HMG_BOX_2"/>
    <property type="match status" value="1"/>
</dbReference>
<protein>
    <submittedName>
        <fullName evidence="6">HMG box domain-containing protein</fullName>
    </submittedName>
</protein>
<dbReference type="WBParaSite" id="ALUE_0001931801-mRNA-1">
    <property type="protein sequence ID" value="ALUE_0001931801-mRNA-1"/>
    <property type="gene ID" value="ALUE_0001931801"/>
</dbReference>
<dbReference type="PANTHER" id="PTHR10270:SF317">
    <property type="entry name" value="TRANSCRIPTION FACTOR SOX-15-RELATED"/>
    <property type="match status" value="1"/>
</dbReference>
<dbReference type="Gene3D" id="1.10.30.10">
    <property type="entry name" value="High mobility group box domain"/>
    <property type="match status" value="1"/>
</dbReference>